<evidence type="ECO:0000259" key="1">
    <source>
        <dbReference type="PROSITE" id="PS50097"/>
    </source>
</evidence>
<dbReference type="Proteomes" id="UP000593567">
    <property type="component" value="Unassembled WGS sequence"/>
</dbReference>
<dbReference type="EMBL" id="VXIV02002988">
    <property type="protein sequence ID" value="KAF6021636.1"/>
    <property type="molecule type" value="Genomic_DNA"/>
</dbReference>
<dbReference type="PANTHER" id="PTHR22744:SF17">
    <property type="entry name" value="BTB DOMAIN-CONTAINING PROTEIN"/>
    <property type="match status" value="1"/>
</dbReference>
<evidence type="ECO:0000313" key="3">
    <source>
        <dbReference type="Proteomes" id="UP000593567"/>
    </source>
</evidence>
<dbReference type="PROSITE" id="PS50097">
    <property type="entry name" value="BTB"/>
    <property type="match status" value="1"/>
</dbReference>
<dbReference type="Pfam" id="PF00651">
    <property type="entry name" value="BTB"/>
    <property type="match status" value="1"/>
</dbReference>
<dbReference type="PANTHER" id="PTHR22744">
    <property type="entry name" value="HELIX LOOP HELIX PROTEIN 21-RELATED"/>
    <property type="match status" value="1"/>
</dbReference>
<keyword evidence="3" id="KW-1185">Reference proteome</keyword>
<dbReference type="InterPro" id="IPR000210">
    <property type="entry name" value="BTB/POZ_dom"/>
</dbReference>
<protein>
    <recommendedName>
        <fullName evidence="1">BTB domain-containing protein</fullName>
    </recommendedName>
</protein>
<organism evidence="2 3">
    <name type="scientific">Bugula neritina</name>
    <name type="common">Brown bryozoan</name>
    <name type="synonym">Sertularia neritina</name>
    <dbReference type="NCBI Taxonomy" id="10212"/>
    <lineage>
        <taxon>Eukaryota</taxon>
        <taxon>Metazoa</taxon>
        <taxon>Spiralia</taxon>
        <taxon>Lophotrochozoa</taxon>
        <taxon>Bryozoa</taxon>
        <taxon>Gymnolaemata</taxon>
        <taxon>Cheilostomatida</taxon>
        <taxon>Flustrina</taxon>
        <taxon>Buguloidea</taxon>
        <taxon>Bugulidae</taxon>
        <taxon>Bugula</taxon>
    </lineage>
</organism>
<dbReference type="InterPro" id="IPR011333">
    <property type="entry name" value="SKP1/BTB/POZ_sf"/>
</dbReference>
<dbReference type="SUPFAM" id="SSF54695">
    <property type="entry name" value="POZ domain"/>
    <property type="match status" value="1"/>
</dbReference>
<feature type="domain" description="BTB" evidence="1">
    <location>
        <begin position="42"/>
        <end position="99"/>
    </location>
</feature>
<evidence type="ECO:0000313" key="2">
    <source>
        <dbReference type="EMBL" id="KAF6021636.1"/>
    </source>
</evidence>
<dbReference type="AlphaFoldDB" id="A0A7J7J7J9"/>
<proteinExistence type="predicted"/>
<accession>A0A7J7J7J9</accession>
<comment type="caution">
    <text evidence="2">The sequence shown here is derived from an EMBL/GenBank/DDBJ whole genome shotgun (WGS) entry which is preliminary data.</text>
</comment>
<reference evidence="2" key="1">
    <citation type="submission" date="2020-06" db="EMBL/GenBank/DDBJ databases">
        <title>Draft genome of Bugula neritina, a colonial animal packing powerful symbionts and potential medicines.</title>
        <authorList>
            <person name="Rayko M."/>
        </authorList>
    </citation>
    <scope>NUCLEOTIDE SEQUENCE [LARGE SCALE GENOMIC DNA]</scope>
    <source>
        <strain evidence="2">Kwan_BN1</strain>
    </source>
</reference>
<dbReference type="SMART" id="SM00225">
    <property type="entry name" value="BTB"/>
    <property type="match status" value="1"/>
</dbReference>
<dbReference type="OrthoDB" id="6102704at2759"/>
<gene>
    <name evidence="2" type="ORF">EB796_020053</name>
</gene>
<sequence length="256" mass="28472">MEYSESEESCWSISDEYRCEYAGTIIVSAASEKYDSPEEGVTSVVLVVEGKKLHYTRELLAMASQVFKALLCKETGLYQEEVELPEKKYQSVVWMLDYLNPRIRFSMSDEKAVALLPLADEYKMELLKEDCESMLLKVPPRLELVTLAHKYNLENLLRHAKQQSVTSLSHTQLEKQRKLPENKNVDLEIYIEILCKKLDKYASVGAQPAAAAPSSGGLFGGTSPAPMVASFGAVGLQSSAFAAKPKSSLAARKSNY</sequence>
<name>A0A7J7J7J9_BUGNE</name>
<dbReference type="Gene3D" id="3.30.710.10">
    <property type="entry name" value="Potassium Channel Kv1.1, Chain A"/>
    <property type="match status" value="1"/>
</dbReference>
<dbReference type="CDD" id="cd18186">
    <property type="entry name" value="BTB_POZ_ZBTB_KLHL-like"/>
    <property type="match status" value="1"/>
</dbReference>